<sequence>MRECEICGRFPAEQHHIVKRSQNRAMIKAPVNHVYLCEEHHRGTKGVHGRDGHKLDIQLKLQLQKKLFELFDRKYYTKQEAKELLGISAKDVNMLLKTKKCKDGQYERVDIVIACMGGALYGN</sequence>
<keyword evidence="2" id="KW-1185">Reference proteome</keyword>
<dbReference type="Proteomes" id="UP000239614">
    <property type="component" value="Unassembled WGS sequence"/>
</dbReference>
<dbReference type="AlphaFoldDB" id="A0A2T0APF9"/>
<comment type="caution">
    <text evidence="1">The sequence shown here is derived from an EMBL/GenBank/DDBJ whole genome shotgun (WGS) entry which is preliminary data.</text>
</comment>
<name>A0A2T0APF9_9CLOT</name>
<dbReference type="EMBL" id="PVXN01000053">
    <property type="protein sequence ID" value="PRR70895.1"/>
    <property type="molecule type" value="Genomic_DNA"/>
</dbReference>
<protein>
    <submittedName>
        <fullName evidence="1">Uncharacterized protein</fullName>
    </submittedName>
</protein>
<proteinExistence type="predicted"/>
<organism evidence="1 2">
    <name type="scientific">Clostridium thermopalmarium DSM 5974</name>
    <dbReference type="NCBI Taxonomy" id="1121340"/>
    <lineage>
        <taxon>Bacteria</taxon>
        <taxon>Bacillati</taxon>
        <taxon>Bacillota</taxon>
        <taxon>Clostridia</taxon>
        <taxon>Eubacteriales</taxon>
        <taxon>Clostridiaceae</taxon>
        <taxon>Clostridium</taxon>
    </lineage>
</organism>
<dbReference type="RefSeq" id="WP_242976306.1">
    <property type="nucleotide sequence ID" value="NZ_PVXN01000053.1"/>
</dbReference>
<evidence type="ECO:0000313" key="1">
    <source>
        <dbReference type="EMBL" id="PRR70895.1"/>
    </source>
</evidence>
<gene>
    <name evidence="1" type="ORF">CPAL_19850</name>
</gene>
<accession>A0A2T0APF9</accession>
<reference evidence="1 2" key="1">
    <citation type="submission" date="2018-03" db="EMBL/GenBank/DDBJ databases">
        <title>Genome sequence of Clostridium thermopalmarium DSM 5974.</title>
        <authorList>
            <person name="Poehlein A."/>
            <person name="Daniel R."/>
        </authorList>
    </citation>
    <scope>NUCLEOTIDE SEQUENCE [LARGE SCALE GENOMIC DNA]</scope>
    <source>
        <strain evidence="1 2">DSM 5974</strain>
    </source>
</reference>
<evidence type="ECO:0000313" key="2">
    <source>
        <dbReference type="Proteomes" id="UP000239614"/>
    </source>
</evidence>